<dbReference type="EMBL" id="BJYZ01000044">
    <property type="protein sequence ID" value="GEO42573.1"/>
    <property type="molecule type" value="Genomic_DNA"/>
</dbReference>
<dbReference type="OrthoDB" id="7295126at2"/>
<evidence type="ECO:0000256" key="1">
    <source>
        <dbReference type="ARBA" id="ARBA00004141"/>
    </source>
</evidence>
<dbReference type="InterPro" id="IPR051533">
    <property type="entry name" value="WaaL-like"/>
</dbReference>
<feature type="transmembrane region" description="Helical" evidence="5">
    <location>
        <begin position="55"/>
        <end position="78"/>
    </location>
</feature>
<feature type="transmembrane region" description="Helical" evidence="5">
    <location>
        <begin position="303"/>
        <end position="320"/>
    </location>
</feature>
<evidence type="ECO:0000256" key="5">
    <source>
        <dbReference type="SAM" id="Phobius"/>
    </source>
</evidence>
<keyword evidence="3 5" id="KW-1133">Transmembrane helix</keyword>
<evidence type="ECO:0000256" key="4">
    <source>
        <dbReference type="ARBA" id="ARBA00023136"/>
    </source>
</evidence>
<dbReference type="Pfam" id="PF04932">
    <property type="entry name" value="Wzy_C"/>
    <property type="match status" value="1"/>
</dbReference>
<comment type="caution">
    <text evidence="7">The sequence shown here is derived from an EMBL/GenBank/DDBJ whole genome shotgun (WGS) entry which is preliminary data.</text>
</comment>
<dbReference type="GO" id="GO:0016020">
    <property type="term" value="C:membrane"/>
    <property type="evidence" value="ECO:0007669"/>
    <property type="project" value="UniProtKB-SubCell"/>
</dbReference>
<dbReference type="Proteomes" id="UP000321523">
    <property type="component" value="Unassembled WGS sequence"/>
</dbReference>
<evidence type="ECO:0000313" key="7">
    <source>
        <dbReference type="EMBL" id="GEO42573.1"/>
    </source>
</evidence>
<name>A0A512E1G6_9PROT</name>
<accession>A0A512E1G6</accession>
<dbReference type="AlphaFoldDB" id="A0A512E1G6"/>
<feature type="transmembrane region" description="Helical" evidence="5">
    <location>
        <begin position="428"/>
        <end position="447"/>
    </location>
</feature>
<evidence type="ECO:0000256" key="3">
    <source>
        <dbReference type="ARBA" id="ARBA00022989"/>
    </source>
</evidence>
<comment type="subcellular location">
    <subcellularLocation>
        <location evidence="1">Membrane</location>
        <topology evidence="1">Multi-pass membrane protein</topology>
    </subcellularLocation>
</comment>
<evidence type="ECO:0000256" key="2">
    <source>
        <dbReference type="ARBA" id="ARBA00022692"/>
    </source>
</evidence>
<keyword evidence="2 5" id="KW-0812">Transmembrane</keyword>
<dbReference type="PANTHER" id="PTHR37422">
    <property type="entry name" value="TEICHURONIC ACID BIOSYNTHESIS PROTEIN TUAE"/>
    <property type="match status" value="1"/>
</dbReference>
<proteinExistence type="predicted"/>
<feature type="transmembrane region" description="Helical" evidence="5">
    <location>
        <begin position="157"/>
        <end position="175"/>
    </location>
</feature>
<dbReference type="InterPro" id="IPR007016">
    <property type="entry name" value="O-antigen_ligase-rel_domated"/>
</dbReference>
<feature type="transmembrane region" description="Helical" evidence="5">
    <location>
        <begin position="187"/>
        <end position="209"/>
    </location>
</feature>
<evidence type="ECO:0000259" key="6">
    <source>
        <dbReference type="Pfam" id="PF04932"/>
    </source>
</evidence>
<feature type="transmembrane region" description="Helical" evidence="5">
    <location>
        <begin position="268"/>
        <end position="291"/>
    </location>
</feature>
<feature type="transmembrane region" description="Helical" evidence="5">
    <location>
        <begin position="98"/>
        <end position="118"/>
    </location>
</feature>
<evidence type="ECO:0000313" key="8">
    <source>
        <dbReference type="Proteomes" id="UP000321523"/>
    </source>
</evidence>
<dbReference type="RefSeq" id="WP_147041120.1">
    <property type="nucleotide sequence ID" value="NZ_BJYZ01000044.1"/>
</dbReference>
<feature type="transmembrane region" description="Helical" evidence="5">
    <location>
        <begin position="130"/>
        <end position="151"/>
    </location>
</feature>
<feature type="transmembrane region" description="Helical" evidence="5">
    <location>
        <begin position="20"/>
        <end position="43"/>
    </location>
</feature>
<keyword evidence="8" id="KW-1185">Reference proteome</keyword>
<reference evidence="7 8" key="1">
    <citation type="submission" date="2019-07" db="EMBL/GenBank/DDBJ databases">
        <title>Whole genome shotgun sequence of Skermanella aerolata NBRC 106429.</title>
        <authorList>
            <person name="Hosoyama A."/>
            <person name="Uohara A."/>
            <person name="Ohji S."/>
            <person name="Ichikawa N."/>
        </authorList>
    </citation>
    <scope>NUCLEOTIDE SEQUENCE [LARGE SCALE GENOMIC DNA]</scope>
    <source>
        <strain evidence="7 8">NBRC 106429</strain>
    </source>
</reference>
<dbReference type="PANTHER" id="PTHR37422:SF13">
    <property type="entry name" value="LIPOPOLYSACCHARIDE BIOSYNTHESIS PROTEIN PA4999-RELATED"/>
    <property type="match status" value="1"/>
</dbReference>
<organism evidence="7 8">
    <name type="scientific">Skermanella aerolata</name>
    <dbReference type="NCBI Taxonomy" id="393310"/>
    <lineage>
        <taxon>Bacteria</taxon>
        <taxon>Pseudomonadati</taxon>
        <taxon>Pseudomonadota</taxon>
        <taxon>Alphaproteobacteria</taxon>
        <taxon>Rhodospirillales</taxon>
        <taxon>Azospirillaceae</taxon>
        <taxon>Skermanella</taxon>
    </lineage>
</organism>
<feature type="transmembrane region" description="Helical" evidence="5">
    <location>
        <begin position="396"/>
        <end position="416"/>
    </location>
</feature>
<feature type="domain" description="O-antigen ligase-related" evidence="6">
    <location>
        <begin position="268"/>
        <end position="409"/>
    </location>
</feature>
<gene>
    <name evidence="7" type="ORF">SAE02_67210</name>
</gene>
<sequence>MTAHSMDHPIAGRRRQIKLAVPVSLFFVGGFWAIVLLSCSAGLTGPARYFYTPLAFMVAAVLFVRFPAAYLVHVWWLWFLTPFVRRVVDFHSGWTEFSPIMLAPYVASLLMIVTLIRFLPRLNQRDMFPFAPILVGLGLAYPIGIMNAGFSPATFDALNWFLPVIMGIHVAFSWRSYEKLKISTEQVFLLGAAVVGGYGIYQFFFLAPWDAFWMRVVQMDSIGKPAPYEVRIFGTLNSPGPYADMLAASLLVALGAAGRLPWLAGMPAVVALLLSLVRAAWVGFAAGLFLLLAKMDMSKRAKLVAAVVLTIVSALPLLSIEQVSNTVTTRLETMVGSEAKEDQSYKDRVHFFQTFIVDALSNPFGMGIGATGVATKFANNGQMGEHGVVDSGLLEVPFVLGWLGGILYISGVALLVRSAFTRKWSKHDGFATVANAVALSVLVQMIFTNTLTGFIGTMFWSFIGFAIAAERHWADKADQADRADRVSGSARGVPSR</sequence>
<keyword evidence="4 5" id="KW-0472">Membrane</keyword>
<protein>
    <recommendedName>
        <fullName evidence="6">O-antigen ligase-related domain-containing protein</fullName>
    </recommendedName>
</protein>